<comment type="caution">
    <text evidence="10">The sequence shown here is derived from an EMBL/GenBank/DDBJ whole genome shotgun (WGS) entry which is preliminary data.</text>
</comment>
<keyword evidence="11" id="KW-1185">Reference proteome</keyword>
<keyword evidence="6" id="KW-0704">Schiff base</keyword>
<dbReference type="FunFam" id="1.10.150.240:FF:000006">
    <property type="entry name" value="Phosphonoacetaldehyde hydrolase"/>
    <property type="match status" value="1"/>
</dbReference>
<dbReference type="SFLD" id="SFLDG01135">
    <property type="entry name" value="C1.5.6:_HAD__Beta-PGM__Phospha"/>
    <property type="match status" value="1"/>
</dbReference>
<dbReference type="InterPro" id="IPR036412">
    <property type="entry name" value="HAD-like_sf"/>
</dbReference>
<evidence type="ECO:0000256" key="9">
    <source>
        <dbReference type="ARBA" id="ARBA00066472"/>
    </source>
</evidence>
<dbReference type="Proteomes" id="UP001431776">
    <property type="component" value="Unassembled WGS sequence"/>
</dbReference>
<dbReference type="SUPFAM" id="SSF56784">
    <property type="entry name" value="HAD-like"/>
    <property type="match status" value="1"/>
</dbReference>
<comment type="cofactor">
    <cofactor evidence="1">
        <name>Mg(2+)</name>
        <dbReference type="ChEBI" id="CHEBI:18420"/>
    </cofactor>
</comment>
<sequence>MIDLNCSGYSGPVKAVISDLAGTTVDFGSCAPAGAFVELFGRHGIEATTADARSPMGIHKKDHIQAMLQMPHIAEQWRRTHGHDWTGDDLEALYQKFIPMQLEALPKYGDVIGGVVEAVEQLRRRDIPVAVNTGYNREMLDIVLRKAAEGGFVPDAALCAFDVPKGRPAPWMVFRLMETLDVYPPAAVVKVGDTIADIEEGLNAGVWTVGVTQTGNLIGLTQAELKALDRNELEQRTHAAERTFMEAGAHYVIESFAGMPAVVEQIESQLR</sequence>
<dbReference type="InterPro" id="IPR050155">
    <property type="entry name" value="HAD-like_hydrolase_sf"/>
</dbReference>
<evidence type="ECO:0000256" key="6">
    <source>
        <dbReference type="ARBA" id="ARBA00023270"/>
    </source>
</evidence>
<evidence type="ECO:0000313" key="11">
    <source>
        <dbReference type="Proteomes" id="UP001431776"/>
    </source>
</evidence>
<evidence type="ECO:0000256" key="1">
    <source>
        <dbReference type="ARBA" id="ARBA00001946"/>
    </source>
</evidence>
<name>A0AAW6U3U1_9BACT</name>
<evidence type="ECO:0000256" key="5">
    <source>
        <dbReference type="ARBA" id="ARBA00022842"/>
    </source>
</evidence>
<dbReference type="InterPro" id="IPR006323">
    <property type="entry name" value="Phosphonoacetald_hydro"/>
</dbReference>
<evidence type="ECO:0000256" key="2">
    <source>
        <dbReference type="ARBA" id="ARBA00011738"/>
    </source>
</evidence>
<evidence type="ECO:0000256" key="7">
    <source>
        <dbReference type="ARBA" id="ARBA00052005"/>
    </source>
</evidence>
<accession>A0AAW6U3U1</accession>
<dbReference type="EC" id="3.11.1.1" evidence="9"/>
<dbReference type="SFLD" id="SFLDG01129">
    <property type="entry name" value="C1.5:_HAD__Beta-PGM__Phosphata"/>
    <property type="match status" value="1"/>
</dbReference>
<evidence type="ECO:0000256" key="3">
    <source>
        <dbReference type="ARBA" id="ARBA00022723"/>
    </source>
</evidence>
<gene>
    <name evidence="10" type="ORF">QJ522_19350</name>
</gene>
<evidence type="ECO:0000313" key="10">
    <source>
        <dbReference type="EMBL" id="MDI6451227.1"/>
    </source>
</evidence>
<dbReference type="GO" id="GO:0050194">
    <property type="term" value="F:phosphonoacetaldehyde hydrolase activity"/>
    <property type="evidence" value="ECO:0007669"/>
    <property type="project" value="UniProtKB-EC"/>
</dbReference>
<dbReference type="SFLD" id="SFLDS00003">
    <property type="entry name" value="Haloacid_Dehalogenase"/>
    <property type="match status" value="1"/>
</dbReference>
<keyword evidence="3" id="KW-0479">Metal-binding</keyword>
<dbReference type="AlphaFoldDB" id="A0AAW6U3U1"/>
<reference evidence="10" key="1">
    <citation type="submission" date="2023-05" db="EMBL/GenBank/DDBJ databases">
        <title>Anaerotaeda fermentans gen. nov., sp. nov., a novel anaerobic planctomycete of the new family within the order Sedimentisphaerales isolated from Taman Peninsula, Russia.</title>
        <authorList>
            <person name="Khomyakova M.A."/>
            <person name="Merkel A.Y."/>
            <person name="Slobodkin A.I."/>
        </authorList>
    </citation>
    <scope>NUCLEOTIDE SEQUENCE</scope>
    <source>
        <strain evidence="10">M17dextr</strain>
    </source>
</reference>
<dbReference type="InterPro" id="IPR023214">
    <property type="entry name" value="HAD_sf"/>
</dbReference>
<dbReference type="GO" id="GO:0019700">
    <property type="term" value="P:organic phosphonate catabolic process"/>
    <property type="evidence" value="ECO:0007669"/>
    <property type="project" value="InterPro"/>
</dbReference>
<dbReference type="GO" id="GO:0008967">
    <property type="term" value="F:phosphoglycolate phosphatase activity"/>
    <property type="evidence" value="ECO:0007669"/>
    <property type="project" value="TreeGrafter"/>
</dbReference>
<dbReference type="GO" id="GO:0005829">
    <property type="term" value="C:cytosol"/>
    <property type="evidence" value="ECO:0007669"/>
    <property type="project" value="TreeGrafter"/>
</dbReference>
<evidence type="ECO:0000256" key="4">
    <source>
        <dbReference type="ARBA" id="ARBA00022801"/>
    </source>
</evidence>
<dbReference type="GO" id="GO:0046872">
    <property type="term" value="F:metal ion binding"/>
    <property type="evidence" value="ECO:0007669"/>
    <property type="project" value="UniProtKB-KW"/>
</dbReference>
<keyword evidence="4 10" id="KW-0378">Hydrolase</keyword>
<comment type="function">
    <text evidence="8">Involved in phosphonate degradation.</text>
</comment>
<dbReference type="InterPro" id="IPR023198">
    <property type="entry name" value="PGP-like_dom2"/>
</dbReference>
<dbReference type="Gene3D" id="3.40.50.1000">
    <property type="entry name" value="HAD superfamily/HAD-like"/>
    <property type="match status" value="1"/>
</dbReference>
<evidence type="ECO:0000256" key="8">
    <source>
        <dbReference type="ARBA" id="ARBA00056573"/>
    </source>
</evidence>
<dbReference type="Gene3D" id="1.10.150.240">
    <property type="entry name" value="Putative phosphatase, domain 2"/>
    <property type="match status" value="1"/>
</dbReference>
<dbReference type="PANTHER" id="PTHR43434:SF19">
    <property type="entry name" value="PHOSPHONOACETALDEHYDE HYDROLASE"/>
    <property type="match status" value="1"/>
</dbReference>
<comment type="catalytic activity">
    <reaction evidence="7">
        <text>phosphonoacetaldehyde + H2O = acetaldehyde + phosphate + H(+)</text>
        <dbReference type="Rhea" id="RHEA:18905"/>
        <dbReference type="ChEBI" id="CHEBI:15343"/>
        <dbReference type="ChEBI" id="CHEBI:15377"/>
        <dbReference type="ChEBI" id="CHEBI:15378"/>
        <dbReference type="ChEBI" id="CHEBI:43474"/>
        <dbReference type="ChEBI" id="CHEBI:58383"/>
        <dbReference type="EC" id="3.11.1.1"/>
    </reaction>
</comment>
<dbReference type="Pfam" id="PF00702">
    <property type="entry name" value="Hydrolase"/>
    <property type="match status" value="1"/>
</dbReference>
<proteinExistence type="inferred from homology"/>
<dbReference type="EMBL" id="JASCXX010000030">
    <property type="protein sequence ID" value="MDI6451227.1"/>
    <property type="molecule type" value="Genomic_DNA"/>
</dbReference>
<dbReference type="PANTHER" id="PTHR43434">
    <property type="entry name" value="PHOSPHOGLYCOLATE PHOSPHATASE"/>
    <property type="match status" value="1"/>
</dbReference>
<keyword evidence="5" id="KW-0460">Magnesium</keyword>
<organism evidence="10 11">
    <name type="scientific">Anaerobaca lacustris</name>
    <dbReference type="NCBI Taxonomy" id="3044600"/>
    <lineage>
        <taxon>Bacteria</taxon>
        <taxon>Pseudomonadati</taxon>
        <taxon>Planctomycetota</taxon>
        <taxon>Phycisphaerae</taxon>
        <taxon>Sedimentisphaerales</taxon>
        <taxon>Anaerobacaceae</taxon>
        <taxon>Anaerobaca</taxon>
    </lineage>
</organism>
<dbReference type="HAMAP" id="MF_01375">
    <property type="entry name" value="PhnX"/>
    <property type="match status" value="1"/>
</dbReference>
<dbReference type="RefSeq" id="WP_349246634.1">
    <property type="nucleotide sequence ID" value="NZ_JASCXX010000030.1"/>
</dbReference>
<protein>
    <recommendedName>
        <fullName evidence="9">phosphonoacetaldehyde hydrolase</fullName>
        <ecNumber evidence="9">3.11.1.1</ecNumber>
    </recommendedName>
</protein>
<comment type="subunit">
    <text evidence="2">Homodimer.</text>
</comment>
<dbReference type="GO" id="GO:0006281">
    <property type="term" value="P:DNA repair"/>
    <property type="evidence" value="ECO:0007669"/>
    <property type="project" value="TreeGrafter"/>
</dbReference>
<dbReference type="NCBIfam" id="TIGR01422">
    <property type="entry name" value="phosphonatase"/>
    <property type="match status" value="1"/>
</dbReference>